<proteinExistence type="predicted"/>
<dbReference type="Proteomes" id="UP001387364">
    <property type="component" value="Chromosome"/>
</dbReference>
<keyword evidence="3" id="KW-1185">Reference proteome</keyword>
<organism evidence="2 3">
    <name type="scientific">Bacillus kandeliae</name>
    <dbReference type="NCBI Taxonomy" id="3129297"/>
    <lineage>
        <taxon>Bacteria</taxon>
        <taxon>Bacillati</taxon>
        <taxon>Bacillota</taxon>
        <taxon>Bacilli</taxon>
        <taxon>Bacillales</taxon>
        <taxon>Bacillaceae</taxon>
        <taxon>Bacillus</taxon>
    </lineage>
</organism>
<keyword evidence="1" id="KW-0732">Signal</keyword>
<feature type="chain" id="PRO_5046921458" evidence="1">
    <location>
        <begin position="28"/>
        <end position="228"/>
    </location>
</feature>
<evidence type="ECO:0000313" key="2">
    <source>
        <dbReference type="EMBL" id="WXB91574.1"/>
    </source>
</evidence>
<accession>A0ABZ2N271</accession>
<dbReference type="RefSeq" id="WP_338749195.1">
    <property type="nucleotide sequence ID" value="NZ_CP147404.1"/>
</dbReference>
<gene>
    <name evidence="2" type="ORF">WDJ61_09810</name>
</gene>
<sequence>MKKWFIALCTVISLVVFLTIPTQNAEAKNPITPKQSRVTYTLKDANGVAYKVYFAGVGEKKATATADRDDWAAVGMEADEGDQLYKGNYTLYTQKIKTSHIKKSKYYFKDYLLNATRKTVHMFPSKYKGQPDILAVAYSAGDKVEVADWFYMKNGALTKIMHGDTFMYSKRAQILSKNKFQTVLYDPVIKRWDFMTFTIDPVKEIEKRNFPQYKNPSAVIKNWKKHWQ</sequence>
<evidence type="ECO:0000256" key="1">
    <source>
        <dbReference type="SAM" id="SignalP"/>
    </source>
</evidence>
<protein>
    <submittedName>
        <fullName evidence="2">Uncharacterized protein</fullName>
    </submittedName>
</protein>
<reference evidence="2 3" key="1">
    <citation type="submission" date="2024-02" db="EMBL/GenBank/DDBJ databases">
        <title>Seven novel Bacillus-like species.</title>
        <authorList>
            <person name="Liu G."/>
        </authorList>
    </citation>
    <scope>NUCLEOTIDE SEQUENCE [LARGE SCALE GENOMIC DNA]</scope>
    <source>
        <strain evidence="2 3">FJAT-52991</strain>
    </source>
</reference>
<name>A0ABZ2N271_9BACI</name>
<feature type="signal peptide" evidence="1">
    <location>
        <begin position="1"/>
        <end position="27"/>
    </location>
</feature>
<evidence type="ECO:0000313" key="3">
    <source>
        <dbReference type="Proteomes" id="UP001387364"/>
    </source>
</evidence>
<dbReference type="EMBL" id="CP147404">
    <property type="protein sequence ID" value="WXB91574.1"/>
    <property type="molecule type" value="Genomic_DNA"/>
</dbReference>